<dbReference type="AlphaFoldDB" id="A0A7R6SZ34"/>
<keyword evidence="1" id="KW-0812">Transmembrane</keyword>
<reference evidence="3 4" key="1">
    <citation type="journal article" date="2012" name="Extremophiles">
        <title>Thermotomaculum hydrothermale gen. nov., sp. nov., a novel heterotrophic thermophile within the phylum Acidobacteria from a deep-sea hydrothermal vent chimney in the Southern Okinawa Trough.</title>
        <authorList>
            <person name="Izumi H."/>
            <person name="Nunoura T."/>
            <person name="Miyazaki M."/>
            <person name="Mino S."/>
            <person name="Toki T."/>
            <person name="Takai K."/>
            <person name="Sako Y."/>
            <person name="Sawabe T."/>
            <person name="Nakagawa S."/>
        </authorList>
    </citation>
    <scope>NUCLEOTIDE SEQUENCE [LARGE SCALE GENOMIC DNA]</scope>
    <source>
        <strain evidence="3 4">AC55</strain>
    </source>
</reference>
<dbReference type="EMBL" id="AP017470">
    <property type="protein sequence ID" value="BBB33325.1"/>
    <property type="molecule type" value="Genomic_DNA"/>
</dbReference>
<dbReference type="SUPFAM" id="SSF46955">
    <property type="entry name" value="Putative DNA-binding domain"/>
    <property type="match status" value="1"/>
</dbReference>
<dbReference type="Proteomes" id="UP000595564">
    <property type="component" value="Chromosome"/>
</dbReference>
<sequence>MGLTMNEKKDRLEGWKEIADFLGVSEKTATRWHKQDGMPVYQHKKGKRVYASKTELLNWLERKSHKDRKQEHFSKKLVFYLAVITGLLLTIFIFSQSNYKQQILPISKKDNGKLFWKLKKIGNSLILDIYNSNDEKIKRFSFIYHGTICHNKFPKWFDIGDINGDKLEDLVFCEPENRANSTLFVYLRNKNGGLF</sequence>
<dbReference type="InterPro" id="IPR041657">
    <property type="entry name" value="HTH_17"/>
</dbReference>
<name>A0A7R6SZ34_9BACT</name>
<dbReference type="KEGG" id="thyd:TTHT_1869"/>
<dbReference type="InterPro" id="IPR009061">
    <property type="entry name" value="DNA-bd_dom_put_sf"/>
</dbReference>
<feature type="transmembrane region" description="Helical" evidence="1">
    <location>
        <begin position="77"/>
        <end position="95"/>
    </location>
</feature>
<organism evidence="3 4">
    <name type="scientific">Thermotomaculum hydrothermale</name>
    <dbReference type="NCBI Taxonomy" id="981385"/>
    <lineage>
        <taxon>Bacteria</taxon>
        <taxon>Pseudomonadati</taxon>
        <taxon>Acidobacteriota</taxon>
        <taxon>Holophagae</taxon>
        <taxon>Thermotomaculales</taxon>
        <taxon>Thermotomaculaceae</taxon>
        <taxon>Thermotomaculum</taxon>
    </lineage>
</organism>
<evidence type="ECO:0000259" key="2">
    <source>
        <dbReference type="Pfam" id="PF12728"/>
    </source>
</evidence>
<dbReference type="Pfam" id="PF12728">
    <property type="entry name" value="HTH_17"/>
    <property type="match status" value="1"/>
</dbReference>
<protein>
    <recommendedName>
        <fullName evidence="2">Helix-turn-helix domain-containing protein</fullName>
    </recommendedName>
</protein>
<keyword evidence="4" id="KW-1185">Reference proteome</keyword>
<evidence type="ECO:0000313" key="3">
    <source>
        <dbReference type="EMBL" id="BBB33325.1"/>
    </source>
</evidence>
<evidence type="ECO:0000256" key="1">
    <source>
        <dbReference type="SAM" id="Phobius"/>
    </source>
</evidence>
<keyword evidence="1" id="KW-0472">Membrane</keyword>
<dbReference type="Gene3D" id="1.10.10.10">
    <property type="entry name" value="Winged helix-like DNA-binding domain superfamily/Winged helix DNA-binding domain"/>
    <property type="match status" value="1"/>
</dbReference>
<evidence type="ECO:0000313" key="4">
    <source>
        <dbReference type="Proteomes" id="UP000595564"/>
    </source>
</evidence>
<accession>A0A7R6SZ34</accession>
<proteinExistence type="predicted"/>
<feature type="domain" description="Helix-turn-helix" evidence="2">
    <location>
        <begin position="16"/>
        <end position="63"/>
    </location>
</feature>
<gene>
    <name evidence="3" type="ORF">TTHT_1869</name>
</gene>
<dbReference type="InterPro" id="IPR036388">
    <property type="entry name" value="WH-like_DNA-bd_sf"/>
</dbReference>
<keyword evidence="1" id="KW-1133">Transmembrane helix</keyword>